<evidence type="ECO:0008006" key="3">
    <source>
        <dbReference type="Google" id="ProtNLM"/>
    </source>
</evidence>
<reference evidence="1 2" key="1">
    <citation type="submission" date="2024-01" db="EMBL/GenBank/DDBJ databases">
        <authorList>
            <consortium name="Genoscope - CEA"/>
            <person name="William W."/>
        </authorList>
    </citation>
    <scope>NUCLEOTIDE SEQUENCE [LARGE SCALE GENOMIC DNA]</scope>
    <source>
        <strain evidence="1 2">29B2s-10</strain>
    </source>
</reference>
<accession>A0ABP0EDN1</accession>
<sequence length="416" mass="47066">MSIYSSSSENSLKTFPNKSFRTIVDTSFLFAKLTSIADDSPYTYIQSCKVIGIVDEILTQIKYLQHDLSTYSDHSCKKIYGRVISQVIIESFLNGCILEMYSDEIPNTILKSFVKVTKALFNSASGNNCEEDDCNLIVEILEKLYIISAQHPNAGEIISLEQPSNPIPKYDYVISSTLSMYCPNVYVLEFLCEKYLAANSPYRDRKLGYAKSYLTQWHGLVSHPEQVKKRSLTKEGEVSQLEDIKRKFLEVPLTKGSCLLVQLINRIIICLGDFETANLTKVPVNEPETVPNPVSLNSGTIIVTPLLNKDLIPFDEPYWMKIIGENNCTSRLYAHKQPRTLINGTDNAKASKFEKALKPTDSFSKLNITEMNTKPKPVTSTTSPSMLINDNTNAVGLFRIFSMNFLKNKFKFKWWG</sequence>
<keyword evidence="2" id="KW-1185">Reference proteome</keyword>
<protein>
    <recommendedName>
        <fullName evidence="3">PIN domain-containing protein</fullName>
    </recommendedName>
</protein>
<evidence type="ECO:0000313" key="2">
    <source>
        <dbReference type="Proteomes" id="UP001497600"/>
    </source>
</evidence>
<name>A0ABP0EDN1_9ASCO</name>
<dbReference type="EMBL" id="OZ004255">
    <property type="protein sequence ID" value="CAK7900324.1"/>
    <property type="molecule type" value="Genomic_DNA"/>
</dbReference>
<organism evidence="1 2">
    <name type="scientific">[Candida] anglica</name>
    <dbReference type="NCBI Taxonomy" id="148631"/>
    <lineage>
        <taxon>Eukaryota</taxon>
        <taxon>Fungi</taxon>
        <taxon>Dikarya</taxon>
        <taxon>Ascomycota</taxon>
        <taxon>Saccharomycotina</taxon>
        <taxon>Pichiomycetes</taxon>
        <taxon>Debaryomycetaceae</taxon>
        <taxon>Kurtzmaniella</taxon>
    </lineage>
</organism>
<evidence type="ECO:0000313" key="1">
    <source>
        <dbReference type="EMBL" id="CAK7900324.1"/>
    </source>
</evidence>
<gene>
    <name evidence="1" type="ORF">CAAN4_C06854</name>
</gene>
<dbReference type="Proteomes" id="UP001497600">
    <property type="component" value="Chromosome C"/>
</dbReference>
<proteinExistence type="predicted"/>